<accession>A0A8H6VB08</accession>
<protein>
    <recommendedName>
        <fullName evidence="6">Ankyrin repeat-containing protein</fullName>
    </recommendedName>
</protein>
<evidence type="ECO:0000313" key="5">
    <source>
        <dbReference type="Proteomes" id="UP000641853"/>
    </source>
</evidence>
<feature type="repeat" description="ANK" evidence="3">
    <location>
        <begin position="237"/>
        <end position="269"/>
    </location>
</feature>
<keyword evidence="1" id="KW-0677">Repeat</keyword>
<dbReference type="EMBL" id="JACBAG010001675">
    <property type="protein sequence ID" value="KAF7184077.1"/>
    <property type="molecule type" value="Genomic_DNA"/>
</dbReference>
<keyword evidence="5" id="KW-1185">Reference proteome</keyword>
<reference evidence="4" key="1">
    <citation type="submission" date="2020-06" db="EMBL/GenBank/DDBJ databases">
        <title>Draft genome sequences of strains closely related to Aspergillus parafelis and Aspergillus hiratsukae.</title>
        <authorList>
            <person name="Dos Santos R.A.C."/>
            <person name="Rivero-Menendez O."/>
            <person name="Steenwyk J.L."/>
            <person name="Mead M.E."/>
            <person name="Goldman G.H."/>
            <person name="Alastruey-Izquierdo A."/>
            <person name="Rokas A."/>
        </authorList>
    </citation>
    <scope>NUCLEOTIDE SEQUENCE</scope>
    <source>
        <strain evidence="4">CNM-CM7691</strain>
    </source>
</reference>
<evidence type="ECO:0000256" key="3">
    <source>
        <dbReference type="PROSITE-ProRule" id="PRU00023"/>
    </source>
</evidence>
<dbReference type="PROSITE" id="PS50088">
    <property type="entry name" value="ANK_REPEAT"/>
    <property type="match status" value="3"/>
</dbReference>
<dbReference type="InterPro" id="IPR002110">
    <property type="entry name" value="Ankyrin_rpt"/>
</dbReference>
<feature type="repeat" description="ANK" evidence="3">
    <location>
        <begin position="167"/>
        <end position="199"/>
    </location>
</feature>
<gene>
    <name evidence="4" type="ORF">CNMCM7691_004636</name>
</gene>
<comment type="caution">
    <text evidence="4">The sequence shown here is derived from an EMBL/GenBank/DDBJ whole genome shotgun (WGS) entry which is preliminary data.</text>
</comment>
<evidence type="ECO:0000256" key="2">
    <source>
        <dbReference type="ARBA" id="ARBA00023043"/>
    </source>
</evidence>
<dbReference type="SUPFAM" id="SSF48403">
    <property type="entry name" value="Ankyrin repeat"/>
    <property type="match status" value="1"/>
</dbReference>
<dbReference type="PANTHER" id="PTHR24198">
    <property type="entry name" value="ANKYRIN REPEAT AND PROTEIN KINASE DOMAIN-CONTAINING PROTEIN"/>
    <property type="match status" value="1"/>
</dbReference>
<feature type="repeat" description="ANK" evidence="3">
    <location>
        <begin position="202"/>
        <end position="234"/>
    </location>
</feature>
<evidence type="ECO:0000256" key="1">
    <source>
        <dbReference type="ARBA" id="ARBA00022737"/>
    </source>
</evidence>
<name>A0A8H6VB08_9EURO</name>
<evidence type="ECO:0000313" key="4">
    <source>
        <dbReference type="EMBL" id="KAF7184077.1"/>
    </source>
</evidence>
<dbReference type="Gene3D" id="1.25.40.20">
    <property type="entry name" value="Ankyrin repeat-containing domain"/>
    <property type="match status" value="2"/>
</dbReference>
<dbReference type="Pfam" id="PF12796">
    <property type="entry name" value="Ank_2"/>
    <property type="match status" value="1"/>
</dbReference>
<sequence>MQSLLAPTAAGNTILNGRRDLLQLILKAGVDPTGAPQLFEDVWNLDGFDLDTPESALEIAAEQGDRSMLQIRLQSAQWDPRSTGRALAIAVFFSENDLAEDLLNFGPDVNQEITVYYPDEEDEYGGIAEERKEVFTPLQTAVKNQEVAVARKLAEHADINYLGEEARRRTALQHAVDNGNMELVNMLLTHGADINGAPATIGGATALQIAAIRGYLGIVRRLIDSGADANAAPAKFTGLTALEAAAEHGRIDMLQIFLNGGASITGEGNRQYRSALDLAERNGHNAAAKLLTSFKHRAQSSSP</sequence>
<dbReference type="SMART" id="SM00248">
    <property type="entry name" value="ANK"/>
    <property type="match status" value="5"/>
</dbReference>
<organism evidence="4 5">
    <name type="scientific">Aspergillus felis</name>
    <dbReference type="NCBI Taxonomy" id="1287682"/>
    <lineage>
        <taxon>Eukaryota</taxon>
        <taxon>Fungi</taxon>
        <taxon>Dikarya</taxon>
        <taxon>Ascomycota</taxon>
        <taxon>Pezizomycotina</taxon>
        <taxon>Eurotiomycetes</taxon>
        <taxon>Eurotiomycetidae</taxon>
        <taxon>Eurotiales</taxon>
        <taxon>Aspergillaceae</taxon>
        <taxon>Aspergillus</taxon>
        <taxon>Aspergillus subgen. Fumigati</taxon>
    </lineage>
</organism>
<dbReference type="PROSITE" id="PS50297">
    <property type="entry name" value="ANK_REP_REGION"/>
    <property type="match status" value="3"/>
</dbReference>
<dbReference type="PANTHER" id="PTHR24198:SF165">
    <property type="entry name" value="ANKYRIN REPEAT-CONTAINING PROTEIN-RELATED"/>
    <property type="match status" value="1"/>
</dbReference>
<keyword evidence="2 3" id="KW-0040">ANK repeat</keyword>
<dbReference type="InterPro" id="IPR036770">
    <property type="entry name" value="Ankyrin_rpt-contain_sf"/>
</dbReference>
<dbReference type="AlphaFoldDB" id="A0A8H6VB08"/>
<proteinExistence type="predicted"/>
<dbReference type="Proteomes" id="UP000641853">
    <property type="component" value="Unassembled WGS sequence"/>
</dbReference>
<evidence type="ECO:0008006" key="6">
    <source>
        <dbReference type="Google" id="ProtNLM"/>
    </source>
</evidence>